<evidence type="ECO:0000313" key="2">
    <source>
        <dbReference type="Proteomes" id="UP000790709"/>
    </source>
</evidence>
<proteinExistence type="predicted"/>
<keyword evidence="2" id="KW-1185">Reference proteome</keyword>
<reference evidence="1" key="1">
    <citation type="journal article" date="2021" name="New Phytol.">
        <title>Evolutionary innovations through gain and loss of genes in the ectomycorrhizal Boletales.</title>
        <authorList>
            <person name="Wu G."/>
            <person name="Miyauchi S."/>
            <person name="Morin E."/>
            <person name="Kuo A."/>
            <person name="Drula E."/>
            <person name="Varga T."/>
            <person name="Kohler A."/>
            <person name="Feng B."/>
            <person name="Cao Y."/>
            <person name="Lipzen A."/>
            <person name="Daum C."/>
            <person name="Hundley H."/>
            <person name="Pangilinan J."/>
            <person name="Johnson J."/>
            <person name="Barry K."/>
            <person name="LaButti K."/>
            <person name="Ng V."/>
            <person name="Ahrendt S."/>
            <person name="Min B."/>
            <person name="Choi I.G."/>
            <person name="Park H."/>
            <person name="Plett J.M."/>
            <person name="Magnuson J."/>
            <person name="Spatafora J.W."/>
            <person name="Nagy L.G."/>
            <person name="Henrissat B."/>
            <person name="Grigoriev I.V."/>
            <person name="Yang Z.L."/>
            <person name="Xu J."/>
            <person name="Martin F.M."/>
        </authorList>
    </citation>
    <scope>NUCLEOTIDE SEQUENCE</scope>
    <source>
        <strain evidence="1">KUC20120723A-06</strain>
    </source>
</reference>
<evidence type="ECO:0000313" key="1">
    <source>
        <dbReference type="EMBL" id="KAH7927256.1"/>
    </source>
</evidence>
<organism evidence="1 2">
    <name type="scientific">Leucogyrophana mollusca</name>
    <dbReference type="NCBI Taxonomy" id="85980"/>
    <lineage>
        <taxon>Eukaryota</taxon>
        <taxon>Fungi</taxon>
        <taxon>Dikarya</taxon>
        <taxon>Basidiomycota</taxon>
        <taxon>Agaricomycotina</taxon>
        <taxon>Agaricomycetes</taxon>
        <taxon>Agaricomycetidae</taxon>
        <taxon>Boletales</taxon>
        <taxon>Boletales incertae sedis</taxon>
        <taxon>Leucogyrophana</taxon>
    </lineage>
</organism>
<sequence length="544" mass="62022">MVGEARQLYRGYRHPFVNGRRHIGGVGDSPRTLIDLAMSKLSASLRREQDWWTRFHDPGTRAEWAAKALTSTWAVRTPVNWIEISLSPHQINYVLDELDGYANLRDTQNQCQVACFERIWYSTPFLNEALLVEVDRELSSLREVQMSWDPRVGTTVDIIDPFLHCLVYGRTLAYDSQNSDRVLPEPHLPMYDIENTAAVSKTFACLPTDFAVSSSGAVKALSYINNLHPRHVSLHNCIENLLSKIVPLFEHVLTDLHEDNPMSQRIKTPLKLVTEPEPPEFSDDEQGWAVYESRTREWVMNKPIQLPDVPRAGYAGGLENRRHTVQLKGRTLQVIVRVTDTRLEPNGNDYLGSSWHVEGMKNERIVACAFYYLTVENVIGNAVDFRMAVTSPRGDRGAVLRTYGLDRGDACHQFIGSIPTYTGLCVAFPNIYQVQHMPFRLADPSKEGHQRVLQFFLVDPDIAPIVSTSRIAPQQVEWFMRAVHSSKRFPIELSEKIANDVDGVMNRGEAESYRDVMASERRAYEAVNNFQYFCIPFDTNLDTF</sequence>
<protein>
    <submittedName>
        <fullName evidence="1">Uncharacterized protein</fullName>
    </submittedName>
</protein>
<dbReference type="Proteomes" id="UP000790709">
    <property type="component" value="Unassembled WGS sequence"/>
</dbReference>
<accession>A0ACB8BPS4</accession>
<comment type="caution">
    <text evidence="1">The sequence shown here is derived from an EMBL/GenBank/DDBJ whole genome shotgun (WGS) entry which is preliminary data.</text>
</comment>
<dbReference type="EMBL" id="MU266369">
    <property type="protein sequence ID" value="KAH7927256.1"/>
    <property type="molecule type" value="Genomic_DNA"/>
</dbReference>
<gene>
    <name evidence="1" type="ORF">BV22DRAFT_1085358</name>
</gene>
<name>A0ACB8BPS4_9AGAM</name>